<accession>A0A8K1GRE3</accession>
<name>A0A8K1GRE3_9PASS</name>
<keyword evidence="3" id="KW-1185">Reference proteome</keyword>
<evidence type="ECO:0000313" key="2">
    <source>
        <dbReference type="EMBL" id="TRZ22541.1"/>
    </source>
</evidence>
<protein>
    <submittedName>
        <fullName evidence="2">Uncharacterized protein</fullName>
    </submittedName>
</protein>
<feature type="compositionally biased region" description="Basic and acidic residues" evidence="1">
    <location>
        <begin position="70"/>
        <end position="119"/>
    </location>
</feature>
<feature type="region of interest" description="Disordered" evidence="1">
    <location>
        <begin position="68"/>
        <end position="170"/>
    </location>
</feature>
<organism evidence="2 3">
    <name type="scientific">Zosterops borbonicus</name>
    <dbReference type="NCBI Taxonomy" id="364589"/>
    <lineage>
        <taxon>Eukaryota</taxon>
        <taxon>Metazoa</taxon>
        <taxon>Chordata</taxon>
        <taxon>Craniata</taxon>
        <taxon>Vertebrata</taxon>
        <taxon>Euteleostomi</taxon>
        <taxon>Archelosauria</taxon>
        <taxon>Archosauria</taxon>
        <taxon>Dinosauria</taxon>
        <taxon>Saurischia</taxon>
        <taxon>Theropoda</taxon>
        <taxon>Coelurosauria</taxon>
        <taxon>Aves</taxon>
        <taxon>Neognathae</taxon>
        <taxon>Neoaves</taxon>
        <taxon>Telluraves</taxon>
        <taxon>Australaves</taxon>
        <taxon>Passeriformes</taxon>
        <taxon>Sylvioidea</taxon>
        <taxon>Zosteropidae</taxon>
        <taxon>Zosterops</taxon>
    </lineage>
</organism>
<sequence>MAFLAWAVGIRILVMFEPLWLSLESDIDVWQCPQQENCGNSFASFSFMGIIMSVYLETNTSVLSPWCANNEERREEKREERREKREERREKREEKRREEKRREEKRREEKRREEKRREEACDDDSSCPMEHPPGHRGGFGTGPKPLAQPLLSGRDGTRGAGTAQFDLLSS</sequence>
<reference evidence="2" key="1">
    <citation type="submission" date="2019-04" db="EMBL/GenBank/DDBJ databases">
        <title>Genome assembly of Zosterops borbonicus 15179.</title>
        <authorList>
            <person name="Leroy T."/>
            <person name="Anselmetti Y."/>
            <person name="Tilak M.-K."/>
            <person name="Nabholz B."/>
        </authorList>
    </citation>
    <scope>NUCLEOTIDE SEQUENCE</scope>
    <source>
        <strain evidence="2">HGM_15179</strain>
        <tissue evidence="2">Muscle</tissue>
    </source>
</reference>
<dbReference type="Proteomes" id="UP000796761">
    <property type="component" value="Unassembled WGS sequence"/>
</dbReference>
<proteinExistence type="predicted"/>
<dbReference type="EMBL" id="SWJQ01000092">
    <property type="protein sequence ID" value="TRZ22541.1"/>
    <property type="molecule type" value="Genomic_DNA"/>
</dbReference>
<comment type="caution">
    <text evidence="2">The sequence shown here is derived from an EMBL/GenBank/DDBJ whole genome shotgun (WGS) entry which is preliminary data.</text>
</comment>
<dbReference type="AlphaFoldDB" id="A0A8K1GRE3"/>
<evidence type="ECO:0000313" key="3">
    <source>
        <dbReference type="Proteomes" id="UP000796761"/>
    </source>
</evidence>
<evidence type="ECO:0000256" key="1">
    <source>
        <dbReference type="SAM" id="MobiDB-lite"/>
    </source>
</evidence>
<gene>
    <name evidence="2" type="ORF">HGM15179_004525</name>
</gene>